<dbReference type="EMBL" id="CM056741">
    <property type="protein sequence ID" value="KAJ8683911.1"/>
    <property type="molecule type" value="Genomic_DNA"/>
</dbReference>
<evidence type="ECO:0000313" key="1">
    <source>
        <dbReference type="EMBL" id="KAJ8683911.1"/>
    </source>
</evidence>
<proteinExistence type="predicted"/>
<accession>A0ACC2PLI9</accession>
<organism evidence="1 2">
    <name type="scientific">Eretmocerus hayati</name>
    <dbReference type="NCBI Taxonomy" id="131215"/>
    <lineage>
        <taxon>Eukaryota</taxon>
        <taxon>Metazoa</taxon>
        <taxon>Ecdysozoa</taxon>
        <taxon>Arthropoda</taxon>
        <taxon>Hexapoda</taxon>
        <taxon>Insecta</taxon>
        <taxon>Pterygota</taxon>
        <taxon>Neoptera</taxon>
        <taxon>Endopterygota</taxon>
        <taxon>Hymenoptera</taxon>
        <taxon>Apocrita</taxon>
        <taxon>Proctotrupomorpha</taxon>
        <taxon>Chalcidoidea</taxon>
        <taxon>Aphelinidae</taxon>
        <taxon>Aphelininae</taxon>
        <taxon>Eretmocerus</taxon>
    </lineage>
</organism>
<gene>
    <name evidence="1" type="ORF">QAD02_019703</name>
</gene>
<name>A0ACC2PLI9_9HYME</name>
<comment type="caution">
    <text evidence="1">The sequence shown here is derived from an EMBL/GenBank/DDBJ whole genome shotgun (WGS) entry which is preliminary data.</text>
</comment>
<dbReference type="Proteomes" id="UP001239111">
    <property type="component" value="Chromosome 1"/>
</dbReference>
<evidence type="ECO:0000313" key="2">
    <source>
        <dbReference type="Proteomes" id="UP001239111"/>
    </source>
</evidence>
<reference evidence="1" key="1">
    <citation type="submission" date="2023-04" db="EMBL/GenBank/DDBJ databases">
        <title>A chromosome-level genome assembly of the parasitoid wasp Eretmocerus hayati.</title>
        <authorList>
            <person name="Zhong Y."/>
            <person name="Liu S."/>
            <person name="Liu Y."/>
        </authorList>
    </citation>
    <scope>NUCLEOTIDE SEQUENCE</scope>
    <source>
        <strain evidence="1">ZJU_SS_LIU_2023</strain>
    </source>
</reference>
<sequence length="375" mass="41946">MDSEPLTATKKLKDDGISKMNSKLRPILAKELTQLPLLEKSFIGVLKNKRNISKAITCLVKCLPCPQFLKRCADMKLYIAPIHSMDGSVENLKKLLVEKNFDLSWLEDEFEIVEIPCEVPRTKDQMIYAQKFWPVNFHPDLNLEAIISGSIFDEVQQESLEMCMKSLIQAAELSAVGTTECNGSALIIDPDQGSILSIAASSIDQHPMWHASMLAVDLVARLQGGGAWQLFKDDVSQIPSNGTMKRKCPGVTPLRYPEILHKLRLPETGSLHPMNKNSKKSDKKLKQSEDKSGPYLCTNYWAVLLQEPCPLCAMALLHSRVSRIFYGTSNPRTGILGSKAVLHSVPGLNHRYQVWSSLLEEECAQILQKCRVVDT</sequence>
<protein>
    <submittedName>
        <fullName evidence="1">Uncharacterized protein</fullName>
    </submittedName>
</protein>
<keyword evidence="2" id="KW-1185">Reference proteome</keyword>